<name>A0ABN1H0Y0_9ACTN</name>
<protein>
    <submittedName>
        <fullName evidence="1">Uncharacterized protein</fullName>
    </submittedName>
</protein>
<reference evidence="1 2" key="1">
    <citation type="journal article" date="2019" name="Int. J. Syst. Evol. Microbiol.">
        <title>The Global Catalogue of Microorganisms (GCM) 10K type strain sequencing project: providing services to taxonomists for standard genome sequencing and annotation.</title>
        <authorList>
            <consortium name="The Broad Institute Genomics Platform"/>
            <consortium name="The Broad Institute Genome Sequencing Center for Infectious Disease"/>
            <person name="Wu L."/>
            <person name="Ma J."/>
        </authorList>
    </citation>
    <scope>NUCLEOTIDE SEQUENCE [LARGE SCALE GENOMIC DNA]</scope>
    <source>
        <strain evidence="1 2">JCM 10671</strain>
    </source>
</reference>
<dbReference type="Proteomes" id="UP001500957">
    <property type="component" value="Unassembled WGS sequence"/>
</dbReference>
<gene>
    <name evidence="1" type="ORF">GCM10009547_31460</name>
</gene>
<evidence type="ECO:0000313" key="1">
    <source>
        <dbReference type="EMBL" id="GAA0625834.1"/>
    </source>
</evidence>
<dbReference type="RefSeq" id="WP_344606417.1">
    <property type="nucleotide sequence ID" value="NZ_BAAAHE010000026.1"/>
</dbReference>
<comment type="caution">
    <text evidence="1">The sequence shown here is derived from an EMBL/GenBank/DDBJ whole genome shotgun (WGS) entry which is preliminary data.</text>
</comment>
<sequence length="87" mass="9623">MKRLFWTGLGVAAGVMVTRKASRALEQLTPAGISDRLAESITDLGDAIRQFGMDVREAMWDREDEIRDAFGLNDDLEPEPGSRATAR</sequence>
<proteinExistence type="predicted"/>
<evidence type="ECO:0000313" key="2">
    <source>
        <dbReference type="Proteomes" id="UP001500957"/>
    </source>
</evidence>
<dbReference type="EMBL" id="BAAAHE010000026">
    <property type="protein sequence ID" value="GAA0625834.1"/>
    <property type="molecule type" value="Genomic_DNA"/>
</dbReference>
<organism evidence="1 2">
    <name type="scientific">Sporichthya brevicatena</name>
    <dbReference type="NCBI Taxonomy" id="171442"/>
    <lineage>
        <taxon>Bacteria</taxon>
        <taxon>Bacillati</taxon>
        <taxon>Actinomycetota</taxon>
        <taxon>Actinomycetes</taxon>
        <taxon>Sporichthyales</taxon>
        <taxon>Sporichthyaceae</taxon>
        <taxon>Sporichthya</taxon>
    </lineage>
</organism>
<keyword evidence="2" id="KW-1185">Reference proteome</keyword>
<accession>A0ABN1H0Y0</accession>